<dbReference type="Pfam" id="PF02210">
    <property type="entry name" value="Laminin_G_2"/>
    <property type="match status" value="1"/>
</dbReference>
<evidence type="ECO:0000259" key="3">
    <source>
        <dbReference type="PROSITE" id="PS50025"/>
    </source>
</evidence>
<dbReference type="InterPro" id="IPR013320">
    <property type="entry name" value="ConA-like_dom_sf"/>
</dbReference>
<dbReference type="EMBL" id="BRZM01001091">
    <property type="protein sequence ID" value="GLD72550.1"/>
    <property type="molecule type" value="Genomic_DNA"/>
</dbReference>
<dbReference type="InterPro" id="IPR050372">
    <property type="entry name" value="Neurexin-related_CASP"/>
</dbReference>
<reference evidence="4" key="1">
    <citation type="submission" date="2022-08" db="EMBL/GenBank/DDBJ databases">
        <title>Genome sequencing of akame (Lates japonicus).</title>
        <authorList>
            <person name="Hashiguchi Y."/>
            <person name="Takahashi H."/>
        </authorList>
    </citation>
    <scope>NUCLEOTIDE SEQUENCE</scope>
    <source>
        <strain evidence="4">Kochi</strain>
    </source>
</reference>
<dbReference type="AlphaFoldDB" id="A0AAD3NHH8"/>
<name>A0AAD3NHH8_LATJO</name>
<feature type="domain" description="Laminin G" evidence="3">
    <location>
        <begin position="197"/>
        <end position="392"/>
    </location>
</feature>
<gene>
    <name evidence="4" type="ORF">AKAME5_002387500</name>
</gene>
<accession>A0AAD3NHH8</accession>
<dbReference type="Gene3D" id="2.60.120.200">
    <property type="match status" value="1"/>
</dbReference>
<keyword evidence="5" id="KW-1185">Reference proteome</keyword>
<dbReference type="PANTHER" id="PTHR15036:SF40">
    <property type="entry name" value="CONTACTIN-ASSOCIATED PROTEIN-LIKE 4"/>
    <property type="match status" value="1"/>
</dbReference>
<dbReference type="CDD" id="cd00110">
    <property type="entry name" value="LamG"/>
    <property type="match status" value="1"/>
</dbReference>
<organism evidence="4 5">
    <name type="scientific">Lates japonicus</name>
    <name type="common">Japanese lates</name>
    <dbReference type="NCBI Taxonomy" id="270547"/>
    <lineage>
        <taxon>Eukaryota</taxon>
        <taxon>Metazoa</taxon>
        <taxon>Chordata</taxon>
        <taxon>Craniata</taxon>
        <taxon>Vertebrata</taxon>
        <taxon>Euteleostomi</taxon>
        <taxon>Actinopterygii</taxon>
        <taxon>Neopterygii</taxon>
        <taxon>Teleostei</taxon>
        <taxon>Neoteleostei</taxon>
        <taxon>Acanthomorphata</taxon>
        <taxon>Carangaria</taxon>
        <taxon>Carangaria incertae sedis</taxon>
        <taxon>Centropomidae</taxon>
        <taxon>Lates</taxon>
    </lineage>
</organism>
<dbReference type="PANTHER" id="PTHR15036">
    <property type="entry name" value="PIKACHURIN-LIKE PROTEIN"/>
    <property type="match status" value="1"/>
</dbReference>
<comment type="caution">
    <text evidence="4">The sequence shown here is derived from an EMBL/GenBank/DDBJ whole genome shotgun (WGS) entry which is preliminary data.</text>
</comment>
<protein>
    <submittedName>
        <fullName evidence="4">Contactin-associated protein-like 4</fullName>
    </submittedName>
</protein>
<dbReference type="SMART" id="SM00282">
    <property type="entry name" value="LamG"/>
    <property type="match status" value="1"/>
</dbReference>
<sequence length="443" mass="48019">MMRAYRKGRAAAPFARRRKKASFRRSGLGPIASRNRAIARSVINHSLSLSSADIPAAAVPTQQVIRNSVFVVTMALQQLGRANSQCTTSHRSVLQAGWTAEQPIVYRRHSVQAEGLSGLHRSLQLNGITLDLEERAKITPGVQAGCPGHCSSYGSLCQNQGRYVERSNSFSCNYGSSAYTGVFCDREVSASLKSGTSISYTFKEQVVNELNRSNSVQPSSIYSDMILRAENISLSFRTTQSPALLLYVGSYHREYLALLLNKHDKLEVRYRLDSSKDAEILRSKVRNLANGQLHTITINRLADAASVQIDQNTKEDFNLTSDVEFSGIRSLVLGRVHNSGELDPELARIASLGFTGCLSAVLFNSISPLKAALLHPDTSPVTVIGPLAQSICGSTSANSYAAETTHHLSGHSGSVGTGQPLVNAIRSDSALIGEELTVMMFNC</sequence>
<evidence type="ECO:0000313" key="5">
    <source>
        <dbReference type="Proteomes" id="UP001279410"/>
    </source>
</evidence>
<dbReference type="InterPro" id="IPR001791">
    <property type="entry name" value="Laminin_G"/>
</dbReference>
<evidence type="ECO:0000256" key="1">
    <source>
        <dbReference type="PROSITE-ProRule" id="PRU00122"/>
    </source>
</evidence>
<proteinExistence type="predicted"/>
<feature type="region of interest" description="Disordered" evidence="2">
    <location>
        <begin position="1"/>
        <end position="21"/>
    </location>
</feature>
<evidence type="ECO:0000256" key="2">
    <source>
        <dbReference type="SAM" id="MobiDB-lite"/>
    </source>
</evidence>
<comment type="caution">
    <text evidence="1">Lacks conserved residue(s) required for the propagation of feature annotation.</text>
</comment>
<dbReference type="Proteomes" id="UP001279410">
    <property type="component" value="Unassembled WGS sequence"/>
</dbReference>
<evidence type="ECO:0000313" key="4">
    <source>
        <dbReference type="EMBL" id="GLD72550.1"/>
    </source>
</evidence>
<dbReference type="SUPFAM" id="SSF49899">
    <property type="entry name" value="Concanavalin A-like lectins/glucanases"/>
    <property type="match status" value="1"/>
</dbReference>
<dbReference type="PROSITE" id="PS50025">
    <property type="entry name" value="LAM_G_DOMAIN"/>
    <property type="match status" value="1"/>
</dbReference>